<evidence type="ECO:0000313" key="2">
    <source>
        <dbReference type="Ensembl" id="ENSSFAP00005013727.1"/>
    </source>
</evidence>
<feature type="region of interest" description="Disordered" evidence="1">
    <location>
        <begin position="222"/>
        <end position="283"/>
    </location>
</feature>
<dbReference type="OMA" id="MEAQPGN"/>
<reference evidence="2" key="1">
    <citation type="submission" date="2019-06" db="EMBL/GenBank/DDBJ databases">
        <authorList>
            <consortium name="Wellcome Sanger Institute Data Sharing"/>
        </authorList>
    </citation>
    <scope>NUCLEOTIDE SEQUENCE [LARGE SCALE GENOMIC DNA]</scope>
</reference>
<proteinExistence type="predicted"/>
<dbReference type="Ensembl" id="ENSSFAT00005014305.1">
    <property type="protein sequence ID" value="ENSSFAP00005013727.1"/>
    <property type="gene ID" value="ENSSFAG00005007458.1"/>
</dbReference>
<dbReference type="FunCoup" id="A0A672G653">
    <property type="interactions" value="12"/>
</dbReference>
<feature type="compositionally biased region" description="Gly residues" evidence="1">
    <location>
        <begin position="238"/>
        <end position="258"/>
    </location>
</feature>
<accession>A0A672G653</accession>
<feature type="compositionally biased region" description="Polar residues" evidence="1">
    <location>
        <begin position="353"/>
        <end position="389"/>
    </location>
</feature>
<keyword evidence="3" id="KW-1185">Reference proteome</keyword>
<feature type="region of interest" description="Disordered" evidence="1">
    <location>
        <begin position="1"/>
        <end position="31"/>
    </location>
</feature>
<dbReference type="AlphaFoldDB" id="A0A672G653"/>
<reference evidence="2" key="3">
    <citation type="submission" date="2025-09" db="UniProtKB">
        <authorList>
            <consortium name="Ensembl"/>
        </authorList>
    </citation>
    <scope>IDENTIFICATION</scope>
</reference>
<evidence type="ECO:0000313" key="3">
    <source>
        <dbReference type="Proteomes" id="UP000472267"/>
    </source>
</evidence>
<protein>
    <submittedName>
        <fullName evidence="2">Uncharacterized LOC115397407</fullName>
    </submittedName>
</protein>
<feature type="region of interest" description="Disordered" evidence="1">
    <location>
        <begin position="353"/>
        <end position="397"/>
    </location>
</feature>
<dbReference type="Proteomes" id="UP000472267">
    <property type="component" value="Chromosome 11"/>
</dbReference>
<dbReference type="OrthoDB" id="5877502at2759"/>
<organism evidence="2 3">
    <name type="scientific">Salarias fasciatus</name>
    <name type="common">Jewelled blenny</name>
    <name type="synonym">Blennius fasciatus</name>
    <dbReference type="NCBI Taxonomy" id="181472"/>
    <lineage>
        <taxon>Eukaryota</taxon>
        <taxon>Metazoa</taxon>
        <taxon>Chordata</taxon>
        <taxon>Craniata</taxon>
        <taxon>Vertebrata</taxon>
        <taxon>Euteleostomi</taxon>
        <taxon>Actinopterygii</taxon>
        <taxon>Neopterygii</taxon>
        <taxon>Teleostei</taxon>
        <taxon>Neoteleostei</taxon>
        <taxon>Acanthomorphata</taxon>
        <taxon>Ovalentaria</taxon>
        <taxon>Blenniimorphae</taxon>
        <taxon>Blenniiformes</taxon>
        <taxon>Blennioidei</taxon>
        <taxon>Blenniidae</taxon>
        <taxon>Salariinae</taxon>
        <taxon>Salarias</taxon>
    </lineage>
</organism>
<gene>
    <name evidence="2" type="primary">si:ch211-197h24.6</name>
</gene>
<feature type="compositionally biased region" description="Basic residues" evidence="1">
    <location>
        <begin position="15"/>
        <end position="28"/>
    </location>
</feature>
<name>A0A672G653_SALFA</name>
<evidence type="ECO:0000256" key="1">
    <source>
        <dbReference type="SAM" id="MobiDB-lite"/>
    </source>
</evidence>
<sequence length="397" mass="43499">MEAQASAPQPPAKRGPPHQKKFPKRKQPQHSADIVFTKGSTIHTMPCLSKQLKGMTDHCIIGLQYIWEYRSPSKSVPPHYQCKLCSLIRLQHDMLDHIKGWKHGFRYMKKAHPDKVTCEEEDAIKDPVIRKAVKDAAAEVEQTEGRGQIRVILKEPCDVPAFKGLRSAVPRPGPSPGLGLMGPPPFGPRFPGDFPHGGPPGEYPLGEYREPGFGGYANRPDFSESGLNRRPFPEGTGRHPGVGGNGFGPGGGRDGFGRSGLLDDSPGKMYPDEYRGGPMGKGLLNKPMDKPLDRPGLMGAAPDSHNLQNTLLTYLDTFRIENESDAQLVLKVTQKLTDVLMEYRLRTVSAGSSFSSLSMTPPTFQSTPPRLSGGTSRYSNSFSGPSKYSDSPAKYYK</sequence>
<reference evidence="2" key="2">
    <citation type="submission" date="2025-08" db="UniProtKB">
        <authorList>
            <consortium name="Ensembl"/>
        </authorList>
    </citation>
    <scope>IDENTIFICATION</scope>
</reference>
<dbReference type="InParanoid" id="A0A672G653"/>